<dbReference type="RefSeq" id="XP_027345305.1">
    <property type="nucleotide sequence ID" value="XM_027489504.1"/>
</dbReference>
<feature type="region of interest" description="Disordered" evidence="2">
    <location>
        <begin position="197"/>
        <end position="276"/>
    </location>
</feature>
<reference evidence="4" key="1">
    <citation type="journal article" date="2019" name="Toxins">
        <title>Detection of Abrin-Like and Prepropulchellin-Like Toxin Genes and Transcripts Using Whole Genome Sequencing and Full-Length Transcript Sequencing of Abrus precatorius.</title>
        <authorList>
            <person name="Hovde B.T."/>
            <person name="Daligault H.E."/>
            <person name="Hanschen E.R."/>
            <person name="Kunde Y.A."/>
            <person name="Johnson M.B."/>
            <person name="Starkenburg S.R."/>
            <person name="Johnson S.L."/>
        </authorList>
    </citation>
    <scope>NUCLEOTIDE SEQUENCE [LARGE SCALE GENOMIC DNA]</scope>
</reference>
<sequence>MAYNKGLHGSSGGSHRGRSYVLILLITFGAALLGVMVLHKLRERRIYNLLIKERDQQLLALQLLLQKERDRTNELRGKNEEMRGKIYSLRSQKTELARTVVEMKSTLDSLRDEQKVMESAFEENQNELRTMQEKGSKVEQGGSQIIALRENLKHKEAEIKDLKRRLETPFKKHPSSINDHSPIVPEIVTVNGTMAAQDKTESENKENENLRESASVKYDGDDKFQDEEVTDEIKDETRTDQELGKKNEEPRDDGGGAGVAAAKDIEDEVVDGRENKAIREEELAQLVNNTDGEGKDVDVKQLAGVKRKHGHASRTKGKRWRTIVKNRLMENNGIFESYGKVNKGNRKVYRDEKGEKEDDDQRKDKPQAHLLKPQNHENRYVSNMRVNNTNHQETNNGINIYPENQRQVEHKLSEDHEDRFIQRNWSTKHINKEDKNADQIKPNMAQEEPEKLEVLDVQKQERDGIDRGNEDDDDDFKESQSEFEDEKDEYKEEIDESEFQPGL</sequence>
<evidence type="ECO:0000256" key="1">
    <source>
        <dbReference type="SAM" id="Coils"/>
    </source>
</evidence>
<feature type="compositionally biased region" description="Basic and acidic residues" evidence="2">
    <location>
        <begin position="448"/>
        <end position="468"/>
    </location>
</feature>
<feature type="region of interest" description="Disordered" evidence="2">
    <location>
        <begin position="346"/>
        <end position="376"/>
    </location>
</feature>
<feature type="transmembrane region" description="Helical" evidence="3">
    <location>
        <begin position="20"/>
        <end position="38"/>
    </location>
</feature>
<protein>
    <submittedName>
        <fullName evidence="5">Glutamic acid-rich protein-like</fullName>
    </submittedName>
</protein>
<proteinExistence type="predicted"/>
<dbReference type="GeneID" id="113857519"/>
<keyword evidence="3" id="KW-0812">Transmembrane</keyword>
<dbReference type="PANTHER" id="PTHR36143:SF4">
    <property type="entry name" value="OS08G0177500 PROTEIN"/>
    <property type="match status" value="1"/>
</dbReference>
<feature type="compositionally biased region" description="Acidic residues" evidence="2">
    <location>
        <begin position="469"/>
        <end position="503"/>
    </location>
</feature>
<feature type="compositionally biased region" description="Basic and acidic residues" evidence="2">
    <location>
        <begin position="231"/>
        <end position="254"/>
    </location>
</feature>
<keyword evidence="3" id="KW-1133">Transmembrane helix</keyword>
<gene>
    <name evidence="5" type="primary">LOC113857519</name>
</gene>
<dbReference type="AlphaFoldDB" id="A0A8B8KNA6"/>
<organism evidence="4 5">
    <name type="scientific">Abrus precatorius</name>
    <name type="common">Indian licorice</name>
    <name type="synonym">Glycine abrus</name>
    <dbReference type="NCBI Taxonomy" id="3816"/>
    <lineage>
        <taxon>Eukaryota</taxon>
        <taxon>Viridiplantae</taxon>
        <taxon>Streptophyta</taxon>
        <taxon>Embryophyta</taxon>
        <taxon>Tracheophyta</taxon>
        <taxon>Spermatophyta</taxon>
        <taxon>Magnoliopsida</taxon>
        <taxon>eudicotyledons</taxon>
        <taxon>Gunneridae</taxon>
        <taxon>Pentapetalae</taxon>
        <taxon>rosids</taxon>
        <taxon>fabids</taxon>
        <taxon>Fabales</taxon>
        <taxon>Fabaceae</taxon>
        <taxon>Papilionoideae</taxon>
        <taxon>50 kb inversion clade</taxon>
        <taxon>NPAAA clade</taxon>
        <taxon>indigoferoid/millettioid clade</taxon>
        <taxon>Abreae</taxon>
        <taxon>Abrus</taxon>
    </lineage>
</organism>
<name>A0A8B8KNA6_ABRPR</name>
<dbReference type="OrthoDB" id="656845at2759"/>
<dbReference type="Proteomes" id="UP000694853">
    <property type="component" value="Unplaced"/>
</dbReference>
<feature type="compositionally biased region" description="Basic and acidic residues" evidence="2">
    <location>
        <begin position="348"/>
        <end position="367"/>
    </location>
</feature>
<feature type="coiled-coil region" evidence="1">
    <location>
        <begin position="65"/>
        <end position="165"/>
    </location>
</feature>
<feature type="region of interest" description="Disordered" evidence="2">
    <location>
        <begin position="432"/>
        <end position="503"/>
    </location>
</feature>
<evidence type="ECO:0000256" key="2">
    <source>
        <dbReference type="SAM" id="MobiDB-lite"/>
    </source>
</evidence>
<keyword evidence="1" id="KW-0175">Coiled coil</keyword>
<keyword evidence="3" id="KW-0472">Membrane</keyword>
<dbReference type="KEGG" id="aprc:113857519"/>
<evidence type="ECO:0000256" key="3">
    <source>
        <dbReference type="SAM" id="Phobius"/>
    </source>
</evidence>
<reference evidence="5" key="2">
    <citation type="submission" date="2025-08" db="UniProtKB">
        <authorList>
            <consortium name="RefSeq"/>
        </authorList>
    </citation>
    <scope>IDENTIFICATION</scope>
    <source>
        <tissue evidence="5">Young leaves</tissue>
    </source>
</reference>
<keyword evidence="4" id="KW-1185">Reference proteome</keyword>
<accession>A0A8B8KNA6</accession>
<evidence type="ECO:0000313" key="4">
    <source>
        <dbReference type="Proteomes" id="UP000694853"/>
    </source>
</evidence>
<feature type="compositionally biased region" description="Basic and acidic residues" evidence="2">
    <location>
        <begin position="198"/>
        <end position="211"/>
    </location>
</feature>
<evidence type="ECO:0000313" key="5">
    <source>
        <dbReference type="RefSeq" id="XP_027345305.1"/>
    </source>
</evidence>
<dbReference type="PANTHER" id="PTHR36143">
    <property type="entry name" value="OS08G0177500 PROTEIN"/>
    <property type="match status" value="1"/>
</dbReference>